<evidence type="ECO:0000256" key="1">
    <source>
        <dbReference type="ARBA" id="ARBA00022553"/>
    </source>
</evidence>
<reference evidence="3 4" key="1">
    <citation type="submission" date="2024-01" db="EMBL/GenBank/DDBJ databases">
        <title>A draft genome for the cacao thread blight pathogen Marasmiellus scandens.</title>
        <authorList>
            <person name="Baruah I.K."/>
            <person name="Leung J."/>
            <person name="Bukari Y."/>
            <person name="Amoako-Attah I."/>
            <person name="Meinhardt L.W."/>
            <person name="Bailey B.A."/>
            <person name="Cohen S.P."/>
        </authorList>
    </citation>
    <scope>NUCLEOTIDE SEQUENCE [LARGE SCALE GENOMIC DNA]</scope>
    <source>
        <strain evidence="3 4">GH-19</strain>
    </source>
</reference>
<dbReference type="Proteomes" id="UP001498398">
    <property type="component" value="Unassembled WGS sequence"/>
</dbReference>
<protein>
    <recommendedName>
        <fullName evidence="5">THO1-MOS11 C-terminal domain-containing protein</fullName>
    </recommendedName>
</protein>
<feature type="compositionally biased region" description="Pro residues" evidence="2">
    <location>
        <begin position="88"/>
        <end position="101"/>
    </location>
</feature>
<name>A0ABR1K5N8_9AGAR</name>
<dbReference type="Gene3D" id="1.10.720.30">
    <property type="entry name" value="SAP domain"/>
    <property type="match status" value="1"/>
</dbReference>
<accession>A0ABR1K5N8</accession>
<dbReference type="EMBL" id="JBANRG010000001">
    <property type="protein sequence ID" value="KAK7472858.1"/>
    <property type="molecule type" value="Genomic_DNA"/>
</dbReference>
<evidence type="ECO:0000313" key="3">
    <source>
        <dbReference type="EMBL" id="KAK7472858.1"/>
    </source>
</evidence>
<feature type="compositionally biased region" description="Polar residues" evidence="2">
    <location>
        <begin position="136"/>
        <end position="145"/>
    </location>
</feature>
<evidence type="ECO:0000313" key="4">
    <source>
        <dbReference type="Proteomes" id="UP001498398"/>
    </source>
</evidence>
<dbReference type="PANTHER" id="PTHR46551">
    <property type="entry name" value="SAP DOMAIN-CONTAINING RIBONUCLEOPROTEIN"/>
    <property type="match status" value="1"/>
</dbReference>
<dbReference type="InterPro" id="IPR036361">
    <property type="entry name" value="SAP_dom_sf"/>
</dbReference>
<keyword evidence="4" id="KW-1185">Reference proteome</keyword>
<feature type="region of interest" description="Disordered" evidence="2">
    <location>
        <begin position="51"/>
        <end position="200"/>
    </location>
</feature>
<comment type="caution">
    <text evidence="3">The sequence shown here is derived from an EMBL/GenBank/DDBJ whole genome shotgun (WGS) entry which is preliminary data.</text>
</comment>
<keyword evidence="1" id="KW-0597">Phosphoprotein</keyword>
<dbReference type="PANTHER" id="PTHR46551:SF1">
    <property type="entry name" value="SAP DOMAIN-CONTAINING RIBONUCLEOPROTEIN"/>
    <property type="match status" value="1"/>
</dbReference>
<sequence>MSDISAKLKALKVNDLKQILQKAAVSVPAKSNKADLIARIVASPAALDVYNAQHPSESPNDDLLAPPEEVDWSAEDVSSTQVKETPKPAEPPVPAPAPVPQQHPEATNPSVAPEDPELEKRRKRAERFGIPLVESKQPSQRNKPNTKAAVNEDPEKLKARADRFGVNNTDANKRKRVEEVVDPEEQEKRRKRAERFGIKT</sequence>
<organism evidence="3 4">
    <name type="scientific">Marasmiellus scandens</name>
    <dbReference type="NCBI Taxonomy" id="2682957"/>
    <lineage>
        <taxon>Eukaryota</taxon>
        <taxon>Fungi</taxon>
        <taxon>Dikarya</taxon>
        <taxon>Basidiomycota</taxon>
        <taxon>Agaricomycotina</taxon>
        <taxon>Agaricomycetes</taxon>
        <taxon>Agaricomycetidae</taxon>
        <taxon>Agaricales</taxon>
        <taxon>Marasmiineae</taxon>
        <taxon>Omphalotaceae</taxon>
        <taxon>Marasmiellus</taxon>
    </lineage>
</organism>
<feature type="compositionally biased region" description="Basic and acidic residues" evidence="2">
    <location>
        <begin position="153"/>
        <end position="163"/>
    </location>
</feature>
<gene>
    <name evidence="3" type="ORF">VKT23_000966</name>
</gene>
<dbReference type="InterPro" id="IPR052240">
    <property type="entry name" value="SAP_domain_ribonucleoprotein"/>
</dbReference>
<evidence type="ECO:0000256" key="2">
    <source>
        <dbReference type="SAM" id="MobiDB-lite"/>
    </source>
</evidence>
<evidence type="ECO:0008006" key="5">
    <source>
        <dbReference type="Google" id="ProtNLM"/>
    </source>
</evidence>
<proteinExistence type="predicted"/>